<dbReference type="Pfam" id="PF13413">
    <property type="entry name" value="HTH_25"/>
    <property type="match status" value="1"/>
</dbReference>
<gene>
    <name evidence="3" type="ORF">GHC57_14220</name>
</gene>
<keyword evidence="4" id="KW-1185">Reference proteome</keyword>
<evidence type="ECO:0000256" key="1">
    <source>
        <dbReference type="SAM" id="MobiDB-lite"/>
    </source>
</evidence>
<evidence type="ECO:0000259" key="2">
    <source>
        <dbReference type="Pfam" id="PF13464"/>
    </source>
</evidence>
<comment type="caution">
    <text evidence="3">The sequence shown here is derived from an EMBL/GenBank/DDBJ whole genome shotgun (WGS) entry which is preliminary data.</text>
</comment>
<reference evidence="3 4" key="1">
    <citation type="submission" date="2019-10" db="EMBL/GenBank/DDBJ databases">
        <title>Draft whole-genome sequence of the purple nonsulfur photosynthetic bacterium Roseospira navarrensis DSM 15114.</title>
        <authorList>
            <person name="Kyndt J.A."/>
            <person name="Meyer T.E."/>
        </authorList>
    </citation>
    <scope>NUCLEOTIDE SEQUENCE [LARGE SCALE GENOMIC DNA]</scope>
    <source>
        <strain evidence="3 4">DSM 15114</strain>
    </source>
</reference>
<feature type="compositionally biased region" description="Low complexity" evidence="1">
    <location>
        <begin position="312"/>
        <end position="352"/>
    </location>
</feature>
<feature type="compositionally biased region" description="Pro residues" evidence="1">
    <location>
        <begin position="270"/>
        <end position="279"/>
    </location>
</feature>
<dbReference type="InterPro" id="IPR050400">
    <property type="entry name" value="Bact_Cytoskel_RodZ"/>
</dbReference>
<dbReference type="AlphaFoldDB" id="A0A7X1ZFQ2"/>
<proteinExistence type="predicted"/>
<dbReference type="PANTHER" id="PTHR34475">
    <property type="match status" value="1"/>
</dbReference>
<name>A0A7X1ZFQ2_9PROT</name>
<dbReference type="OrthoDB" id="9790252at2"/>
<dbReference type="Proteomes" id="UP000434582">
    <property type="component" value="Unassembled WGS sequence"/>
</dbReference>
<feature type="compositionally biased region" description="Low complexity" evidence="1">
    <location>
        <begin position="441"/>
        <end position="478"/>
    </location>
</feature>
<accession>A0A7X1ZFQ2</accession>
<dbReference type="InterPro" id="IPR010982">
    <property type="entry name" value="Lambda_DNA-bd_dom_sf"/>
</dbReference>
<evidence type="ECO:0000313" key="3">
    <source>
        <dbReference type="EMBL" id="MQX37676.1"/>
    </source>
</evidence>
<feature type="compositionally biased region" description="Basic and acidic residues" evidence="1">
    <location>
        <begin position="17"/>
        <end position="34"/>
    </location>
</feature>
<dbReference type="Gene3D" id="1.10.260.40">
    <property type="entry name" value="lambda repressor-like DNA-binding domains"/>
    <property type="match status" value="1"/>
</dbReference>
<feature type="compositionally biased region" description="Acidic residues" evidence="1">
    <location>
        <begin position="479"/>
        <end position="514"/>
    </location>
</feature>
<organism evidence="3 4">
    <name type="scientific">Roseospira navarrensis</name>
    <dbReference type="NCBI Taxonomy" id="140058"/>
    <lineage>
        <taxon>Bacteria</taxon>
        <taxon>Pseudomonadati</taxon>
        <taxon>Pseudomonadota</taxon>
        <taxon>Alphaproteobacteria</taxon>
        <taxon>Rhodospirillales</taxon>
        <taxon>Rhodospirillaceae</taxon>
        <taxon>Roseospira</taxon>
    </lineage>
</organism>
<dbReference type="InterPro" id="IPR025194">
    <property type="entry name" value="RodZ-like_C"/>
</dbReference>
<dbReference type="GO" id="GO:0003677">
    <property type="term" value="F:DNA binding"/>
    <property type="evidence" value="ECO:0007669"/>
    <property type="project" value="InterPro"/>
</dbReference>
<dbReference type="Pfam" id="PF13464">
    <property type="entry name" value="RodZ_C"/>
    <property type="match status" value="1"/>
</dbReference>
<feature type="region of interest" description="Disordered" evidence="1">
    <location>
        <begin position="58"/>
        <end position="90"/>
    </location>
</feature>
<feature type="region of interest" description="Disordered" evidence="1">
    <location>
        <begin position="1"/>
        <end position="34"/>
    </location>
</feature>
<feature type="compositionally biased region" description="Low complexity" evidence="1">
    <location>
        <begin position="374"/>
        <end position="384"/>
    </location>
</feature>
<feature type="compositionally biased region" description="Low complexity" evidence="1">
    <location>
        <begin position="396"/>
        <end position="434"/>
    </location>
</feature>
<protein>
    <submittedName>
        <fullName evidence="3">DUF4115 domain-containing protein</fullName>
    </submittedName>
</protein>
<sequence length="616" mass="64089">MRYPCLRPLPRLPRRAGPRDASRDNGARDTPSERLFVHSPGTVYVERIDRDDRRRVARRDGAGRHRRAFRGKLTGKPTLANSAERLPPNPEFIPTEHVGVLLQEARLRSGQDLRIVADELRIKYHHLLAIEAGHFEDLPGSTYVVGFIRAYAEYLGLDAEEIVRRHKEGPIQAAPSQHLEFPNPANDSGVSAGALLLVALILAGCAYGVWYWMSSSNVSMADLARDVTTRVSQLINVDPEGTDPDQPDPAGSEGPSVATAPPQAEREPEPAPAPEPAPGPAGETSETPAPSGLAALNPIETPDPAAGPPPQDAATPEETNTPESPTPATATDETAEPGTDPVAADAPATDGPAVPPPLPERLGGEPEDGATEVADTPEVAASADAADDPAPPGEPDGPAEATADTTAEAVSTPPPDDTAAADAPALPSAPEESLVAAGDSDTAGEPAATDPAEAADAPAEGPGADAVDAAEAPDQTAEAVEDTAEADAAEETDDTEETEQGEQAEDADEADQADEPPPAYVGRAAPADVSQSADGARIVLRANQDAWIQVRKDGELVVRRLLRRGDTYAVPTDGGYLLNTSNAGGLEVYVDGRRVRNLGPVGAPRNGVRLAPSALN</sequence>
<feature type="region of interest" description="Disordered" evidence="1">
    <location>
        <begin position="237"/>
        <end position="528"/>
    </location>
</feature>
<dbReference type="EMBL" id="WIVE01000051">
    <property type="protein sequence ID" value="MQX37676.1"/>
    <property type="molecule type" value="Genomic_DNA"/>
</dbReference>
<dbReference type="PANTHER" id="PTHR34475:SF1">
    <property type="entry name" value="CYTOSKELETON PROTEIN RODZ"/>
    <property type="match status" value="1"/>
</dbReference>
<feature type="domain" description="Cytoskeleton protein RodZ-like C-terminal" evidence="2">
    <location>
        <begin position="539"/>
        <end position="600"/>
    </location>
</feature>
<evidence type="ECO:0000313" key="4">
    <source>
        <dbReference type="Proteomes" id="UP000434582"/>
    </source>
</evidence>